<feature type="domain" description="PAC" evidence="17">
    <location>
        <begin position="480"/>
        <end position="532"/>
    </location>
</feature>
<dbReference type="NCBIfam" id="TIGR00229">
    <property type="entry name" value="sensory_box"/>
    <property type="match status" value="2"/>
</dbReference>
<accession>A0A2T5K5V8</accession>
<dbReference type="InterPro" id="IPR036890">
    <property type="entry name" value="HATPase_C_sf"/>
</dbReference>
<dbReference type="Proteomes" id="UP000244060">
    <property type="component" value="Unassembled WGS sequence"/>
</dbReference>
<evidence type="ECO:0000256" key="12">
    <source>
        <dbReference type="ARBA" id="ARBA00022840"/>
    </source>
</evidence>
<dbReference type="InterPro" id="IPR000700">
    <property type="entry name" value="PAS-assoc_C"/>
</dbReference>
<keyword evidence="6" id="KW-0285">Flavoprotein</keyword>
<dbReference type="GO" id="GO:0004673">
    <property type="term" value="F:protein histidine kinase activity"/>
    <property type="evidence" value="ECO:0007669"/>
    <property type="project" value="UniProtKB-EC"/>
</dbReference>
<keyword evidence="9" id="KW-0677">Repeat</keyword>
<dbReference type="FunFam" id="3.30.450.20:FF:000099">
    <property type="entry name" value="Sensory box sensor histidine kinase"/>
    <property type="match status" value="1"/>
</dbReference>
<keyword evidence="14" id="KW-0843">Virulence</keyword>
<evidence type="ECO:0000256" key="3">
    <source>
        <dbReference type="ARBA" id="ARBA00022543"/>
    </source>
</evidence>
<keyword evidence="4" id="KW-0597">Phosphoprotein</keyword>
<evidence type="ECO:0000256" key="14">
    <source>
        <dbReference type="ARBA" id="ARBA00023026"/>
    </source>
</evidence>
<evidence type="ECO:0000259" key="16">
    <source>
        <dbReference type="PROSITE" id="PS50112"/>
    </source>
</evidence>
<dbReference type="Pfam" id="PF13188">
    <property type="entry name" value="PAS_8"/>
    <property type="match status" value="1"/>
</dbReference>
<evidence type="ECO:0000259" key="17">
    <source>
        <dbReference type="PROSITE" id="PS50113"/>
    </source>
</evidence>
<evidence type="ECO:0000256" key="8">
    <source>
        <dbReference type="ARBA" id="ARBA00022679"/>
    </source>
</evidence>
<dbReference type="EC" id="2.7.13.3" evidence="2"/>
<feature type="domain" description="PAS" evidence="16">
    <location>
        <begin position="407"/>
        <end position="477"/>
    </location>
</feature>
<keyword evidence="15" id="KW-0675">Receptor</keyword>
<evidence type="ECO:0000256" key="15">
    <source>
        <dbReference type="ARBA" id="ARBA00023170"/>
    </source>
</evidence>
<dbReference type="PANTHER" id="PTHR41523">
    <property type="entry name" value="TWO-COMPONENT SYSTEM SENSOR PROTEIN"/>
    <property type="match status" value="1"/>
</dbReference>
<evidence type="ECO:0000256" key="2">
    <source>
        <dbReference type="ARBA" id="ARBA00012438"/>
    </source>
</evidence>
<dbReference type="OrthoDB" id="9816309at2"/>
<keyword evidence="13" id="KW-0157">Chromophore</keyword>
<gene>
    <name evidence="18" type="ORF">C8J28_111105</name>
</gene>
<feature type="domain" description="PAC" evidence="17">
    <location>
        <begin position="229"/>
        <end position="281"/>
    </location>
</feature>
<protein>
    <recommendedName>
        <fullName evidence="2">histidine kinase</fullName>
        <ecNumber evidence="2">2.7.13.3</ecNumber>
    </recommendedName>
</protein>
<dbReference type="InterPro" id="IPR000014">
    <property type="entry name" value="PAS"/>
</dbReference>
<dbReference type="Gene3D" id="3.30.450.20">
    <property type="entry name" value="PAS domain"/>
    <property type="match status" value="4"/>
</dbReference>
<keyword evidence="12" id="KW-0067">ATP-binding</keyword>
<evidence type="ECO:0000256" key="1">
    <source>
        <dbReference type="ARBA" id="ARBA00000085"/>
    </source>
</evidence>
<dbReference type="Gene3D" id="3.30.565.10">
    <property type="entry name" value="Histidine kinase-like ATPase, C-terminal domain"/>
    <property type="match status" value="1"/>
</dbReference>
<name>A0A2T5K5V8_9RHOB</name>
<keyword evidence="19" id="KW-1185">Reference proteome</keyword>
<keyword evidence="8" id="KW-0808">Transferase</keyword>
<evidence type="ECO:0000313" key="19">
    <source>
        <dbReference type="Proteomes" id="UP000244060"/>
    </source>
</evidence>
<dbReference type="InterPro" id="IPR035965">
    <property type="entry name" value="PAS-like_dom_sf"/>
</dbReference>
<comment type="caution">
    <text evidence="18">The sequence shown here is derived from an EMBL/GenBank/DDBJ whole genome shotgun (WGS) entry which is preliminary data.</text>
</comment>
<dbReference type="PROSITE" id="PS50113">
    <property type="entry name" value="PAC"/>
    <property type="match status" value="2"/>
</dbReference>
<organism evidence="18 19">
    <name type="scientific">Cereibacter azotoformans</name>
    <dbReference type="NCBI Taxonomy" id="43057"/>
    <lineage>
        <taxon>Bacteria</taxon>
        <taxon>Pseudomonadati</taxon>
        <taxon>Pseudomonadota</taxon>
        <taxon>Alphaproteobacteria</taxon>
        <taxon>Rhodobacterales</taxon>
        <taxon>Paracoccaceae</taxon>
        <taxon>Cereibacter</taxon>
    </lineage>
</organism>
<dbReference type="InterPro" id="IPR013655">
    <property type="entry name" value="PAS_fold_3"/>
</dbReference>
<dbReference type="CDD" id="cd00130">
    <property type="entry name" value="PAS"/>
    <property type="match status" value="3"/>
</dbReference>
<comment type="catalytic activity">
    <reaction evidence="1">
        <text>ATP + protein L-histidine = ADP + protein N-phospho-L-histidine.</text>
        <dbReference type="EC" id="2.7.13.3"/>
    </reaction>
</comment>
<evidence type="ECO:0000256" key="4">
    <source>
        <dbReference type="ARBA" id="ARBA00022553"/>
    </source>
</evidence>
<dbReference type="SUPFAM" id="SSF55874">
    <property type="entry name" value="ATPase domain of HSP90 chaperone/DNA topoisomerase II/histidine kinase"/>
    <property type="match status" value="1"/>
</dbReference>
<dbReference type="GO" id="GO:0005524">
    <property type="term" value="F:ATP binding"/>
    <property type="evidence" value="ECO:0007669"/>
    <property type="project" value="UniProtKB-KW"/>
</dbReference>
<keyword evidence="7" id="KW-0288">FMN</keyword>
<evidence type="ECO:0000256" key="7">
    <source>
        <dbReference type="ARBA" id="ARBA00022643"/>
    </source>
</evidence>
<dbReference type="PANTHER" id="PTHR41523:SF8">
    <property type="entry name" value="ETHYLENE RESPONSE SENSOR PROTEIN"/>
    <property type="match status" value="1"/>
</dbReference>
<dbReference type="Pfam" id="PF08447">
    <property type="entry name" value="PAS_3"/>
    <property type="match status" value="3"/>
</dbReference>
<evidence type="ECO:0000313" key="18">
    <source>
        <dbReference type="EMBL" id="PTR17817.1"/>
    </source>
</evidence>
<dbReference type="InterPro" id="IPR011102">
    <property type="entry name" value="Sig_transdc_His_kinase_HWE"/>
</dbReference>
<dbReference type="AlphaFoldDB" id="A0A2T5K5V8"/>
<dbReference type="SMART" id="SM00086">
    <property type="entry name" value="PAC"/>
    <property type="match status" value="3"/>
</dbReference>
<evidence type="ECO:0000256" key="13">
    <source>
        <dbReference type="ARBA" id="ARBA00022991"/>
    </source>
</evidence>
<evidence type="ECO:0000256" key="11">
    <source>
        <dbReference type="ARBA" id="ARBA00022777"/>
    </source>
</evidence>
<keyword evidence="5" id="KW-0716">Sensory transduction</keyword>
<dbReference type="RefSeq" id="WP_108221272.1">
    <property type="nucleotide sequence ID" value="NZ_CP090022.1"/>
</dbReference>
<dbReference type="SMART" id="SM00911">
    <property type="entry name" value="HWE_HK"/>
    <property type="match status" value="1"/>
</dbReference>
<dbReference type="InterPro" id="IPR001610">
    <property type="entry name" value="PAC"/>
</dbReference>
<keyword evidence="11" id="KW-0418">Kinase</keyword>
<evidence type="ECO:0000256" key="6">
    <source>
        <dbReference type="ARBA" id="ARBA00022630"/>
    </source>
</evidence>
<evidence type="ECO:0000256" key="9">
    <source>
        <dbReference type="ARBA" id="ARBA00022737"/>
    </source>
</evidence>
<proteinExistence type="predicted"/>
<evidence type="ECO:0000256" key="5">
    <source>
        <dbReference type="ARBA" id="ARBA00022606"/>
    </source>
</evidence>
<dbReference type="EMBL" id="QAOT01000011">
    <property type="protein sequence ID" value="PTR17817.1"/>
    <property type="molecule type" value="Genomic_DNA"/>
</dbReference>
<evidence type="ECO:0000256" key="10">
    <source>
        <dbReference type="ARBA" id="ARBA00022741"/>
    </source>
</evidence>
<dbReference type="PROSITE" id="PS50112">
    <property type="entry name" value="PAS"/>
    <property type="match status" value="1"/>
</dbReference>
<keyword evidence="10" id="KW-0547">Nucleotide-binding</keyword>
<dbReference type="Pfam" id="PF07536">
    <property type="entry name" value="HWE_HK"/>
    <property type="match status" value="1"/>
</dbReference>
<dbReference type="SUPFAM" id="SSF55785">
    <property type="entry name" value="PYP-like sensor domain (PAS domain)"/>
    <property type="match status" value="4"/>
</dbReference>
<reference evidence="18 19" key="1">
    <citation type="submission" date="2018-04" db="EMBL/GenBank/DDBJ databases">
        <title>Genomic Encyclopedia of Type Strains, Phase III (KMG-III): the genomes of soil and plant-associated and newly described type strains.</title>
        <authorList>
            <person name="Whitman W."/>
        </authorList>
    </citation>
    <scope>NUCLEOTIDE SEQUENCE [LARGE SCALE GENOMIC DNA]</scope>
    <source>
        <strain evidence="18 19">KA25</strain>
    </source>
</reference>
<sequence length="733" mass="81281">MDEGRVQERLRDLGEAELGLGRWRWDLRRQSLTWSAEQREIYGLAPDAPEPGVLQFFQMIHPEDRDRLFAAVGEFLTHRKTRQSHSFRIIRADGSIGRVLSHGRLILGADGAAIGITGVDVELPGSEGDEAACNLEPAHVHVSTRLAGLTTRDEQDALLRVALGAGRMTVWQLDLARRVVQLGGDAARLLGVQNLPREIPAALFEARVDAADLPALRNAEAAALRGEPMQVELRLTLAGGGDRWLRLVGETQRDRDGQPERIVGVAYDISARKRAEAQLRESEEHYRDVFSAIDEGFCICEMVTDAAGEPIDYRFLEANPLFESMTGLSNPMGRTALELVPDLERHWIETYARVGLGRETLRFELPSDAMGRWFNVFATPLSAHGRFAMVFKDVTERRRSEEALRESEAMFRTVTSTMPQIVWSAQPGGQVDFLNQRWTDVTGAPARPADGEGWHAFFHPGDRAEMDLRWKQALATGEPYEIEHRLRHRDGCYRWMLGRALPVRDAEGRILRWMGSCTDIHDMKLAQQRRQLLLEEMDHRVKNILALVQAVARQSFGGIPEAAKARDAFYGRLQALAGAYSHLRHESWAQASLRQIIGTSVAGCGANAEAVTLDGPDVMLPPRSAVPLSMAVHELCTNAMKYGALSAREGRVTIRWTQLPDARLHLVWAEADGPHVVPPSRAGFGVRMIETVLAAEVAGTVKLDFRPEGVRCDIEIAMPAPEVPSAGAPPLSA</sequence>
<keyword evidence="3" id="KW-0600">Photoreceptor protein</keyword>
<dbReference type="GO" id="GO:0009881">
    <property type="term" value="F:photoreceptor activity"/>
    <property type="evidence" value="ECO:0007669"/>
    <property type="project" value="UniProtKB-KW"/>
</dbReference>
<dbReference type="SMART" id="SM00091">
    <property type="entry name" value="PAS"/>
    <property type="match status" value="4"/>
</dbReference>